<dbReference type="GO" id="GO:0016042">
    <property type="term" value="P:lipid catabolic process"/>
    <property type="evidence" value="ECO:0007669"/>
    <property type="project" value="UniProtKB-KW"/>
</dbReference>
<dbReference type="GO" id="GO:0046486">
    <property type="term" value="P:glycerolipid metabolic process"/>
    <property type="evidence" value="ECO:0007669"/>
    <property type="project" value="UniProtKB-ARBA"/>
</dbReference>
<evidence type="ECO:0000256" key="3">
    <source>
        <dbReference type="ARBA" id="ARBA00023098"/>
    </source>
</evidence>
<dbReference type="PANTHER" id="PTHR24185:SF1">
    <property type="entry name" value="CALCIUM-INDEPENDENT PHOSPHOLIPASE A2-GAMMA"/>
    <property type="match status" value="1"/>
</dbReference>
<protein>
    <submittedName>
        <fullName evidence="7">FabD/lysophospholipase-like protein</fullName>
    </submittedName>
</protein>
<feature type="region of interest" description="Disordered" evidence="5">
    <location>
        <begin position="1"/>
        <end position="28"/>
    </location>
</feature>
<dbReference type="Proteomes" id="UP000053477">
    <property type="component" value="Unassembled WGS sequence"/>
</dbReference>
<dbReference type="EMBL" id="KQ086971">
    <property type="protein sequence ID" value="KLO03833.1"/>
    <property type="molecule type" value="Genomic_DNA"/>
</dbReference>
<sequence length="284" mass="30341">MGHASRGTTRVFHPHPVPPTASLTAMSTRSPNSEAPYVVVTHDPNIVPKHIVAACFDGGGVHAIAAVVVLKAIMDRLEAELYVPQADRLHEHFDMLAGTGTGGLLALLLGRLRVTLDVDEIANIYKNIFQDASVSRRGTRIKQNMQNIVGKYEPVHKADAPLLDMRGDAIAVFVLAPQIDDAAGTPKIMRSINPDSSATIVDAALAICAAQTELSASSRFKNFSSSKKVKKLSGDGSMGHNNPTLLLIREARKIYGPGVRFGLLLSVGSSTEKGTKTSPQEHVP</sequence>
<dbReference type="GO" id="GO:0019369">
    <property type="term" value="P:arachidonate metabolic process"/>
    <property type="evidence" value="ECO:0007669"/>
    <property type="project" value="TreeGrafter"/>
</dbReference>
<evidence type="ECO:0000256" key="2">
    <source>
        <dbReference type="ARBA" id="ARBA00022963"/>
    </source>
</evidence>
<dbReference type="InParanoid" id="A0A0H2R2X7"/>
<dbReference type="Gene3D" id="3.40.1090.10">
    <property type="entry name" value="Cytosolic phospholipase A2 catalytic domain"/>
    <property type="match status" value="1"/>
</dbReference>
<dbReference type="Pfam" id="PF01734">
    <property type="entry name" value="Patatin"/>
    <property type="match status" value="1"/>
</dbReference>
<gene>
    <name evidence="7" type="ORF">SCHPADRAFT_766388</name>
</gene>
<name>A0A0H2R2X7_9AGAM</name>
<dbReference type="PROSITE" id="PS51635">
    <property type="entry name" value="PNPLA"/>
    <property type="match status" value="1"/>
</dbReference>
<dbReference type="STRING" id="27342.A0A0H2R2X7"/>
<organism evidence="7 8">
    <name type="scientific">Schizopora paradoxa</name>
    <dbReference type="NCBI Taxonomy" id="27342"/>
    <lineage>
        <taxon>Eukaryota</taxon>
        <taxon>Fungi</taxon>
        <taxon>Dikarya</taxon>
        <taxon>Basidiomycota</taxon>
        <taxon>Agaricomycotina</taxon>
        <taxon>Agaricomycetes</taxon>
        <taxon>Hymenochaetales</taxon>
        <taxon>Schizoporaceae</taxon>
        <taxon>Schizopora</taxon>
    </lineage>
</organism>
<comment type="caution">
    <text evidence="4">Lacks conserved residue(s) required for the propagation of feature annotation.</text>
</comment>
<evidence type="ECO:0000313" key="8">
    <source>
        <dbReference type="Proteomes" id="UP000053477"/>
    </source>
</evidence>
<dbReference type="SUPFAM" id="SSF52151">
    <property type="entry name" value="FabD/lysophospholipase-like"/>
    <property type="match status" value="1"/>
</dbReference>
<reference evidence="7 8" key="1">
    <citation type="submission" date="2015-04" db="EMBL/GenBank/DDBJ databases">
        <title>Complete genome sequence of Schizopora paradoxa KUC8140, a cosmopolitan wood degrader in East Asia.</title>
        <authorList>
            <consortium name="DOE Joint Genome Institute"/>
            <person name="Min B."/>
            <person name="Park H."/>
            <person name="Jang Y."/>
            <person name="Kim J.-J."/>
            <person name="Kim K.H."/>
            <person name="Pangilinan J."/>
            <person name="Lipzen A."/>
            <person name="Riley R."/>
            <person name="Grigoriev I.V."/>
            <person name="Spatafora J.W."/>
            <person name="Choi I.-G."/>
        </authorList>
    </citation>
    <scope>NUCLEOTIDE SEQUENCE [LARGE SCALE GENOMIC DNA]</scope>
    <source>
        <strain evidence="7 8">KUC8140</strain>
    </source>
</reference>
<feature type="domain" description="PNPLA" evidence="6">
    <location>
        <begin position="54"/>
        <end position="248"/>
    </location>
</feature>
<evidence type="ECO:0000256" key="4">
    <source>
        <dbReference type="PROSITE-ProRule" id="PRU01161"/>
    </source>
</evidence>
<keyword evidence="2" id="KW-0442">Lipid degradation</keyword>
<keyword evidence="3" id="KW-0443">Lipid metabolism</keyword>
<dbReference type="InterPro" id="IPR016035">
    <property type="entry name" value="Acyl_Trfase/lysoPLipase"/>
</dbReference>
<evidence type="ECO:0000256" key="1">
    <source>
        <dbReference type="ARBA" id="ARBA00022801"/>
    </source>
</evidence>
<feature type="non-terminal residue" evidence="7">
    <location>
        <position position="284"/>
    </location>
</feature>
<dbReference type="PANTHER" id="PTHR24185">
    <property type="entry name" value="CALCIUM-INDEPENDENT PHOSPHOLIPASE A2-GAMMA"/>
    <property type="match status" value="1"/>
</dbReference>
<dbReference type="InterPro" id="IPR002641">
    <property type="entry name" value="PNPLA_dom"/>
</dbReference>
<evidence type="ECO:0000259" key="6">
    <source>
        <dbReference type="PROSITE" id="PS51635"/>
    </source>
</evidence>
<keyword evidence="1" id="KW-0378">Hydrolase</keyword>
<accession>A0A0H2R2X7</accession>
<dbReference type="AlphaFoldDB" id="A0A0H2R2X7"/>
<evidence type="ECO:0000256" key="5">
    <source>
        <dbReference type="SAM" id="MobiDB-lite"/>
    </source>
</evidence>
<keyword evidence="8" id="KW-1185">Reference proteome</keyword>
<proteinExistence type="predicted"/>
<dbReference type="GO" id="GO:0047499">
    <property type="term" value="F:calcium-independent phospholipase A2 activity"/>
    <property type="evidence" value="ECO:0007669"/>
    <property type="project" value="TreeGrafter"/>
</dbReference>
<dbReference type="GO" id="GO:0016020">
    <property type="term" value="C:membrane"/>
    <property type="evidence" value="ECO:0007669"/>
    <property type="project" value="TreeGrafter"/>
</dbReference>
<evidence type="ECO:0000313" key="7">
    <source>
        <dbReference type="EMBL" id="KLO03833.1"/>
    </source>
</evidence>